<dbReference type="GO" id="GO:0006508">
    <property type="term" value="P:proteolysis"/>
    <property type="evidence" value="ECO:0007669"/>
    <property type="project" value="UniProtKB-KW"/>
</dbReference>
<dbReference type="InterPro" id="IPR046450">
    <property type="entry name" value="PA_dom_sf"/>
</dbReference>
<dbReference type="InterPro" id="IPR023828">
    <property type="entry name" value="Peptidase_S8_Ser-AS"/>
</dbReference>
<dbReference type="InterPro" id="IPR045051">
    <property type="entry name" value="SBT"/>
</dbReference>
<feature type="region of interest" description="Disordered" evidence="7">
    <location>
        <begin position="87"/>
        <end position="106"/>
    </location>
</feature>
<dbReference type="PROSITE" id="PS51892">
    <property type="entry name" value="SUBTILASE"/>
    <property type="match status" value="1"/>
</dbReference>
<feature type="active site" description="Charge relay system" evidence="5 6">
    <location>
        <position position="221"/>
    </location>
</feature>
<dbReference type="EMBL" id="CP031165">
    <property type="protein sequence ID" value="AXV06802.1"/>
    <property type="molecule type" value="Genomic_DNA"/>
</dbReference>
<dbReference type="InterPro" id="IPR000209">
    <property type="entry name" value="Peptidase_S8/S53_dom"/>
</dbReference>
<dbReference type="Pfam" id="PF04122">
    <property type="entry name" value="CW_binding_2"/>
    <property type="match status" value="3"/>
</dbReference>
<dbReference type="Pfam" id="PF00082">
    <property type="entry name" value="Peptidase_S8"/>
    <property type="match status" value="1"/>
</dbReference>
<sequence length="1916" mass="196015">MTRFLTVPRWIGVAALIVAMAFAGLLAPPANAEGGSARASLDDAEVTPAAVDSVQSYERPGAVEDLGRGDEPRVYLIELQDPAVPSYRGGKDGLAATSTNGESQLDRESQAVREYEAHLEATQEDFANRMDRAAGRDVEVAYTYQYAVNGLAATMTPDEARRVAQDPEVARISLDKERILQTDNGPAWFGADDVWGETPHPTGNEPCVGACGEGIVIGTIDTGISPANPSFADVGDDGYDHENPFGAGNYFGVCDPANTEQYDPDFVCNDKLIGAYGFLDPGAPGNAVDYDGHGSHTASTSGGNVLNNISVDTPSGLTTPPVTIAGVAPHANIIAYTGCCSLSGLTASIDQAIADGVDVINYSIGSSSASALWDDFDSVGYLNARAAGISVVTSNGNAGPLLTTTGSPADAPWITSVGASTHNRHNGSSLTNLTSSNGNLPDIAGKATAAGIGSLPIVHAVDYGNELCIEGGWDAGTDLTGLIVICDRGVSGRVSKSQAVADAGGSGFVLINDELNGGSLLGDEYVVPGLFISYADGQALKAWLDNGATDHTAAISGTVIEIGDEYGDVLASFSSRGPNQAVDVIVPDVTAPGVDILAALGAGAAESPVNYNDVVHGFISGTSMSSPHVAGASALIRQVRPDWTPAEVQSALMTTATPTVVTHEGNVANPYEQGAGRAQVDQAVDAGLLFDESIANYEAANPAEGGDPKAINIPSFANSQCLAMCEWTRTANVPVGTGLPTGVTWTASTVSDDGLVVDVDLSPATVSPGDTMTLTVTADVSGAVSGENHFSRITLTPSDASIPAVTMPLAVVPSDSILPGAVELTTRRDAGSWLVEGLQGLEITDFTGSVSGLVEADTTEMDLSPDPTNGDPYDNIGDGTVEVIWVEVAEGSRRLLAEIVESVPQDLDLFVGFDADGELDVDADEEVAFSASGTALESVAIENPEAGSWWVLVQHWDGDVGPALVDTAVVPAEDLGNAHVEGPETNPLAEPFDVRVFWDLDDAAPGDRFHGVIDLGTSATTPDNIGSIPVTIVRIEDDVAKTADVETAAPGDTVTYTIEVQPNLTPEDLEYEIVDTIPDGMTYVPNSLTGPDMSFDDVSYRNGVITWTPTVESSLGASGSYDITTSATDPSCVSPLGGYFDLRTVPIMPNAGITGDTSVWTVGGGAPIDFLGQGYPSLGFTDDGFLVFDSASNYGGQAWIPQSLPDPDLPNNLLAMLWDDYEIVYDPAADDAGVSIANLNQDGPGSALLVDYRHLPPWFGDDPAGPDFTEAITMQVLVWRTAVDGPGNHEIFVTFDELNSLTNPVTTGWENAGGTAGGALFDADPATGLTTDTVICFDLVPGAGVPMAISYEATVDDGVADTHLTNIVDHVTDNPGAQHALTADTVTVGAAAPTTVTVEATGTPATTTTPGEFTITRDDPAFDIVVDYEVTGTGTPGTDYRPLAGSVVLEAGETTATVDVDVMATPTASRTVVMDLLPGADYEVGDPSSATVTITGRSAGGGGGGGTPGGVPAVSVAAADDTFVFSHSGGSSLGALTVAYSVGGTAIPGEDYTALSGTATIPAGTDIVSVPVDFAEDATDGATVEVTVIDGDAYDVGTSPTATLVASGVEPPPGPAPEGIVLAGETRIETAIAVSMEAFPEDDSADAVVLTRADVPFDALSATPLAVRRNGPLLLTQQESMHPATMAEIDRVLPDGGTVYLMGGTAAQSEDVELALTAAGYEVDRLAGPTRFETGLAVAEEIGDPEVVLIASGERFPDALSAGAAAGSVDGLVLITPDGVAHPGVTDYLAARPDTPTYAIGGPAAAAFPGATPIVGSGREATAVMVAEEFFDGPARIGLARGDDFADALAGGVHSALNGGPVTLTPSTELASVVQDYICANADSLEQGYVYGGDAAVNPSVVTDFVAAVNGEGCPA</sequence>
<dbReference type="NCBIfam" id="TIGR01451">
    <property type="entry name" value="B_ant_repeat"/>
    <property type="match status" value="1"/>
</dbReference>
<keyword evidence="4 6" id="KW-0720">Serine protease</keyword>
<proteinExistence type="inferred from homology"/>
<dbReference type="Gene3D" id="3.40.50.12090">
    <property type="match status" value="1"/>
</dbReference>
<accession>A0A346XX55</accession>
<feature type="domain" description="Peptidase S8/S53" evidence="9">
    <location>
        <begin position="212"/>
        <end position="676"/>
    </location>
</feature>
<keyword evidence="13" id="KW-1185">Reference proteome</keyword>
<evidence type="ECO:0000256" key="7">
    <source>
        <dbReference type="SAM" id="MobiDB-lite"/>
    </source>
</evidence>
<evidence type="ECO:0000259" key="9">
    <source>
        <dbReference type="Pfam" id="PF00082"/>
    </source>
</evidence>
<feature type="active site" description="Charge relay system" evidence="5 6">
    <location>
        <position position="293"/>
    </location>
</feature>
<dbReference type="InterPro" id="IPR010259">
    <property type="entry name" value="S8pro/Inhibitor_I9"/>
</dbReference>
<keyword evidence="8" id="KW-0732">Signal</keyword>
<feature type="domain" description="Inhibitor I9" evidence="11">
    <location>
        <begin position="116"/>
        <end position="178"/>
    </location>
</feature>
<dbReference type="SUPFAM" id="SSF141072">
    <property type="entry name" value="CalX-like"/>
    <property type="match status" value="2"/>
</dbReference>
<dbReference type="Gene3D" id="3.50.30.30">
    <property type="match status" value="1"/>
</dbReference>
<dbReference type="KEGG" id="euz:DVS28_a2119"/>
<evidence type="ECO:0000256" key="1">
    <source>
        <dbReference type="ARBA" id="ARBA00011073"/>
    </source>
</evidence>
<dbReference type="Gene3D" id="2.60.40.740">
    <property type="match status" value="1"/>
</dbReference>
<keyword evidence="2 6" id="KW-0645">Protease</keyword>
<dbReference type="SUPFAM" id="SSF52743">
    <property type="entry name" value="Subtilisin-like"/>
    <property type="match status" value="1"/>
</dbReference>
<dbReference type="Proteomes" id="UP000264006">
    <property type="component" value="Chromosome"/>
</dbReference>
<dbReference type="InterPro" id="IPR047589">
    <property type="entry name" value="DUF11_rpt"/>
</dbReference>
<dbReference type="RefSeq" id="WP_114591396.1">
    <property type="nucleotide sequence ID" value="NZ_CP031165.1"/>
</dbReference>
<dbReference type="CDD" id="cd02120">
    <property type="entry name" value="PA_subtilisin_like"/>
    <property type="match status" value="1"/>
</dbReference>
<organism evidence="12 13">
    <name type="scientific">Euzebya pacifica</name>
    <dbReference type="NCBI Taxonomy" id="1608957"/>
    <lineage>
        <taxon>Bacteria</taxon>
        <taxon>Bacillati</taxon>
        <taxon>Actinomycetota</taxon>
        <taxon>Nitriliruptoria</taxon>
        <taxon>Euzebyales</taxon>
    </lineage>
</organism>
<dbReference type="InterPro" id="IPR036852">
    <property type="entry name" value="Peptidase_S8/S53_dom_sf"/>
</dbReference>
<evidence type="ECO:0000256" key="3">
    <source>
        <dbReference type="ARBA" id="ARBA00022801"/>
    </source>
</evidence>
<evidence type="ECO:0000313" key="13">
    <source>
        <dbReference type="Proteomes" id="UP000264006"/>
    </source>
</evidence>
<dbReference type="InterPro" id="IPR007253">
    <property type="entry name" value="Cell_wall-bd_2"/>
</dbReference>
<evidence type="ECO:0000259" key="11">
    <source>
        <dbReference type="Pfam" id="PF05922"/>
    </source>
</evidence>
<dbReference type="SUPFAM" id="SSF52025">
    <property type="entry name" value="PA domain"/>
    <property type="match status" value="1"/>
</dbReference>
<evidence type="ECO:0000256" key="5">
    <source>
        <dbReference type="PIRSR" id="PIRSR615500-1"/>
    </source>
</evidence>
<evidence type="ECO:0000256" key="4">
    <source>
        <dbReference type="ARBA" id="ARBA00022825"/>
    </source>
</evidence>
<feature type="signal peptide" evidence="8">
    <location>
        <begin position="1"/>
        <end position="32"/>
    </location>
</feature>
<feature type="domain" description="PA" evidence="10">
    <location>
        <begin position="456"/>
        <end position="540"/>
    </location>
</feature>
<dbReference type="InterPro" id="IPR015500">
    <property type="entry name" value="Peptidase_S8_subtilisin-rel"/>
</dbReference>
<name>A0A346XX55_9ACTN</name>
<dbReference type="PRINTS" id="PR00723">
    <property type="entry name" value="SUBTILISIN"/>
</dbReference>
<feature type="chain" id="PRO_5016905855" evidence="8">
    <location>
        <begin position="33"/>
        <end position="1916"/>
    </location>
</feature>
<evidence type="ECO:0000256" key="6">
    <source>
        <dbReference type="PROSITE-ProRule" id="PRU01240"/>
    </source>
</evidence>
<dbReference type="Pfam" id="PF02225">
    <property type="entry name" value="PA"/>
    <property type="match status" value="1"/>
</dbReference>
<evidence type="ECO:0000256" key="2">
    <source>
        <dbReference type="ARBA" id="ARBA00022670"/>
    </source>
</evidence>
<dbReference type="Gene3D" id="2.60.40.2030">
    <property type="match status" value="2"/>
</dbReference>
<keyword evidence="3 6" id="KW-0378">Hydrolase</keyword>
<dbReference type="OrthoDB" id="9813435at2"/>
<dbReference type="PROSITE" id="PS00138">
    <property type="entry name" value="SUBTILASE_SER"/>
    <property type="match status" value="1"/>
</dbReference>
<dbReference type="GO" id="GO:0004252">
    <property type="term" value="F:serine-type endopeptidase activity"/>
    <property type="evidence" value="ECO:0007669"/>
    <property type="project" value="UniProtKB-UniRule"/>
</dbReference>
<dbReference type="PANTHER" id="PTHR10795">
    <property type="entry name" value="PROPROTEIN CONVERTASE SUBTILISIN/KEXIN"/>
    <property type="match status" value="1"/>
</dbReference>
<evidence type="ECO:0000259" key="10">
    <source>
        <dbReference type="Pfam" id="PF02225"/>
    </source>
</evidence>
<dbReference type="Pfam" id="PF05922">
    <property type="entry name" value="Inhibitor_I9"/>
    <property type="match status" value="1"/>
</dbReference>
<evidence type="ECO:0000313" key="12">
    <source>
        <dbReference type="EMBL" id="AXV06802.1"/>
    </source>
</evidence>
<dbReference type="InterPro" id="IPR038081">
    <property type="entry name" value="CalX-like_sf"/>
</dbReference>
<protein>
    <submittedName>
        <fullName evidence="12">Peptidase S8 and S53, subtilisin, kexin, sedolisin</fullName>
    </submittedName>
</protein>
<gene>
    <name evidence="12" type="ORF">DVS28_a2119</name>
</gene>
<dbReference type="InterPro" id="IPR003137">
    <property type="entry name" value="PA_domain"/>
</dbReference>
<comment type="similarity">
    <text evidence="1 6">Belongs to the peptidase S8 family.</text>
</comment>
<feature type="active site" description="Charge relay system" evidence="5 6">
    <location>
        <position position="623"/>
    </location>
</feature>
<evidence type="ECO:0000256" key="8">
    <source>
        <dbReference type="SAM" id="SignalP"/>
    </source>
</evidence>
<reference evidence="12 13" key="1">
    <citation type="submission" date="2018-09" db="EMBL/GenBank/DDBJ databases">
        <title>Complete genome sequence of Euzebya sp. DY32-46 isolated from seawater of Pacific Ocean.</title>
        <authorList>
            <person name="Xu L."/>
            <person name="Wu Y.-H."/>
            <person name="Xu X.-W."/>
        </authorList>
    </citation>
    <scope>NUCLEOTIDE SEQUENCE [LARGE SCALE GENOMIC DNA]</scope>
    <source>
        <strain evidence="12 13">DY32-46</strain>
    </source>
</reference>
<dbReference type="Gene3D" id="3.40.50.200">
    <property type="entry name" value="Peptidase S8/S53 domain"/>
    <property type="match status" value="1"/>
</dbReference>